<feature type="binding site" evidence="6">
    <location>
        <position position="104"/>
    </location>
    <ligand>
        <name>Mg(2+)</name>
        <dbReference type="ChEBI" id="CHEBI:18420"/>
        <label>1</label>
        <note>catalytic</note>
    </ligand>
</feature>
<evidence type="ECO:0000256" key="6">
    <source>
        <dbReference type="PIRSR" id="PIRSR600760-2"/>
    </source>
</evidence>
<evidence type="ECO:0000313" key="7">
    <source>
        <dbReference type="EMBL" id="BAQ48044.1"/>
    </source>
</evidence>
<evidence type="ECO:0000256" key="5">
    <source>
        <dbReference type="ARBA" id="ARBA00042530"/>
    </source>
</evidence>
<dbReference type="GO" id="GO:0050427">
    <property type="term" value="P:3'-phosphoadenosine 5'-phosphosulfate metabolic process"/>
    <property type="evidence" value="ECO:0007669"/>
    <property type="project" value="TreeGrafter"/>
</dbReference>
<comment type="cofactor">
    <cofactor evidence="6">
        <name>Mg(2+)</name>
        <dbReference type="ChEBI" id="CHEBI:18420"/>
    </cofactor>
</comment>
<accession>A0A0C6FRK8</accession>
<dbReference type="GO" id="GO:0008441">
    <property type="term" value="F:3'(2'),5'-bisphosphate nucleotidase activity"/>
    <property type="evidence" value="ECO:0007669"/>
    <property type="project" value="UniProtKB-EC"/>
</dbReference>
<dbReference type="GO" id="GO:0046872">
    <property type="term" value="F:metal ion binding"/>
    <property type="evidence" value="ECO:0007669"/>
    <property type="project" value="UniProtKB-KW"/>
</dbReference>
<keyword evidence="2 6" id="KW-0479">Metal-binding</keyword>
<feature type="binding site" evidence="6">
    <location>
        <position position="103"/>
    </location>
    <ligand>
        <name>Mg(2+)</name>
        <dbReference type="ChEBI" id="CHEBI:18420"/>
        <label>1</label>
        <note>catalytic</note>
    </ligand>
</feature>
<dbReference type="InterPro" id="IPR000760">
    <property type="entry name" value="Inositol_monophosphatase-like"/>
</dbReference>
<name>A0A0C6FRK8_9HYPH</name>
<dbReference type="PANTHER" id="PTHR43028">
    <property type="entry name" value="3'(2'),5'-BISPHOSPHATE NUCLEOTIDASE 1"/>
    <property type="match status" value="1"/>
</dbReference>
<evidence type="ECO:0000256" key="4">
    <source>
        <dbReference type="ARBA" id="ARBA00041694"/>
    </source>
</evidence>
<dbReference type="Pfam" id="PF00459">
    <property type="entry name" value="Inositol_P"/>
    <property type="match status" value="1"/>
</dbReference>
<dbReference type="SUPFAM" id="SSF56655">
    <property type="entry name" value="Carbohydrate phosphatase"/>
    <property type="match status" value="1"/>
</dbReference>
<dbReference type="CDD" id="cd01638">
    <property type="entry name" value="CysQ"/>
    <property type="match status" value="1"/>
</dbReference>
<dbReference type="RefSeq" id="WP_244533379.1">
    <property type="nucleotide sequence ID" value="NZ_AP014704.1"/>
</dbReference>
<dbReference type="GO" id="GO:0000103">
    <property type="term" value="P:sulfate assimilation"/>
    <property type="evidence" value="ECO:0007669"/>
    <property type="project" value="TreeGrafter"/>
</dbReference>
<proteinExistence type="predicted"/>
<dbReference type="PRINTS" id="PR00377">
    <property type="entry name" value="IMPHPHTASES"/>
</dbReference>
<comment type="catalytic activity">
    <reaction evidence="1">
        <text>adenosine 3',5'-bisphosphate + H2O = AMP + phosphate</text>
        <dbReference type="Rhea" id="RHEA:10040"/>
        <dbReference type="ChEBI" id="CHEBI:15377"/>
        <dbReference type="ChEBI" id="CHEBI:43474"/>
        <dbReference type="ChEBI" id="CHEBI:58343"/>
        <dbReference type="ChEBI" id="CHEBI:456215"/>
        <dbReference type="EC" id="3.1.3.7"/>
    </reaction>
</comment>
<feature type="binding site" evidence="6">
    <location>
        <position position="229"/>
    </location>
    <ligand>
        <name>Mg(2+)</name>
        <dbReference type="ChEBI" id="CHEBI:18420"/>
        <label>1</label>
        <note>catalytic</note>
    </ligand>
</feature>
<reference evidence="8" key="2">
    <citation type="submission" date="2015-01" db="EMBL/GenBank/DDBJ databases">
        <title>Complete genome sequence of Methylobacterium aquaticum strain 22A.</title>
        <authorList>
            <person name="Tani A."/>
            <person name="Ogura Y."/>
            <person name="Hayashi T."/>
        </authorList>
    </citation>
    <scope>NUCLEOTIDE SEQUENCE [LARGE SCALE GENOMIC DNA]</scope>
    <source>
        <strain evidence="8">MA-22A</strain>
    </source>
</reference>
<feature type="binding site" evidence="6">
    <location>
        <position position="101"/>
    </location>
    <ligand>
        <name>Mg(2+)</name>
        <dbReference type="ChEBI" id="CHEBI:18420"/>
        <label>1</label>
        <note>catalytic</note>
    </ligand>
</feature>
<dbReference type="KEGG" id="maqu:Maq22A_c25845"/>
<organism evidence="7 8">
    <name type="scientific">Methylobacterium aquaticum</name>
    <dbReference type="NCBI Taxonomy" id="270351"/>
    <lineage>
        <taxon>Bacteria</taxon>
        <taxon>Pseudomonadati</taxon>
        <taxon>Pseudomonadota</taxon>
        <taxon>Alphaproteobacteria</taxon>
        <taxon>Hyphomicrobiales</taxon>
        <taxon>Methylobacteriaceae</taxon>
        <taxon>Methylobacterium</taxon>
    </lineage>
</organism>
<dbReference type="EMBL" id="AP014704">
    <property type="protein sequence ID" value="BAQ48044.1"/>
    <property type="molecule type" value="Genomic_DNA"/>
</dbReference>
<protein>
    <recommendedName>
        <fullName evidence="4">3'(2'),5-bisphosphonucleoside 3'(2')-phosphohydrolase</fullName>
    </recommendedName>
    <alternativeName>
        <fullName evidence="5">DPNPase</fullName>
    </alternativeName>
</protein>
<feature type="binding site" evidence="6">
    <location>
        <position position="85"/>
    </location>
    <ligand>
        <name>Mg(2+)</name>
        <dbReference type="ChEBI" id="CHEBI:18420"/>
        <label>1</label>
        <note>catalytic</note>
    </ligand>
</feature>
<dbReference type="AlphaFoldDB" id="A0A0C6FRK8"/>
<dbReference type="PATRIC" id="fig|270351.10.peg.4955"/>
<dbReference type="Gene3D" id="3.40.190.80">
    <property type="match status" value="1"/>
</dbReference>
<evidence type="ECO:0000256" key="1">
    <source>
        <dbReference type="ARBA" id="ARBA00001625"/>
    </source>
</evidence>
<dbReference type="InterPro" id="IPR020583">
    <property type="entry name" value="Inositol_monoP_metal-BS"/>
</dbReference>
<dbReference type="Proteomes" id="UP000061432">
    <property type="component" value="Chromosome"/>
</dbReference>
<dbReference type="Gene3D" id="3.30.540.10">
    <property type="entry name" value="Fructose-1,6-Bisphosphatase, subunit A, domain 1"/>
    <property type="match status" value="1"/>
</dbReference>
<sequence>MTSALMTPALALDRLPTPSERDAVAARLAGIAAAAGEILREFERGGCSHRLKADGSPTSQADLAAEALIVAALGETWSGIPVIAEETAAEAAPAALFFLVDPLDGTKDFLKGTGEYTVNIALVAGERPVAAALAAPALGRVWAAGAGAVEAALVEGRPGPFRPVSARPLPPEGMTALVSRSHGEAADEACLAGLPIGRRRGVSSALKFGLLACGEGDVYVRCGPTMEWDTAAGDHILTQAGGCLVGPDGRPFGYGRRPGQYRNGPFAAFGDPSQAGRAVLPERCPERGA</sequence>
<keyword evidence="3 6" id="KW-0460">Magnesium</keyword>
<dbReference type="STRING" id="270351.Maq22A_c25845"/>
<evidence type="ECO:0000256" key="3">
    <source>
        <dbReference type="ARBA" id="ARBA00022842"/>
    </source>
</evidence>
<reference evidence="7 8" key="1">
    <citation type="journal article" date="2015" name="Genome Announc.">
        <title>Complete Genome Sequence of Methylobacterium aquaticum Strain 22A, Isolated from Racomitrium japonicum Moss.</title>
        <authorList>
            <person name="Tani A."/>
            <person name="Ogura Y."/>
            <person name="Hayashi T."/>
            <person name="Kimbara K."/>
        </authorList>
    </citation>
    <scope>NUCLEOTIDE SEQUENCE [LARGE SCALE GENOMIC DNA]</scope>
    <source>
        <strain evidence="7 8">MA-22A</strain>
    </source>
</reference>
<dbReference type="PANTHER" id="PTHR43028:SF5">
    <property type="entry name" value="3'(2'),5'-BISPHOSPHATE NUCLEOTIDASE 1"/>
    <property type="match status" value="1"/>
</dbReference>
<dbReference type="InterPro" id="IPR050725">
    <property type="entry name" value="CysQ/Inositol_MonoPase"/>
</dbReference>
<dbReference type="PROSITE" id="PS00629">
    <property type="entry name" value="IMP_1"/>
    <property type="match status" value="1"/>
</dbReference>
<evidence type="ECO:0000313" key="8">
    <source>
        <dbReference type="Proteomes" id="UP000061432"/>
    </source>
</evidence>
<gene>
    <name evidence="7" type="primary">cysQ</name>
    <name evidence="7" type="ORF">Maq22A_c25845</name>
</gene>
<evidence type="ECO:0000256" key="2">
    <source>
        <dbReference type="ARBA" id="ARBA00022723"/>
    </source>
</evidence>